<dbReference type="Gene3D" id="3.30.1220.10">
    <property type="entry name" value="CobW-like, C-terminal domain"/>
    <property type="match status" value="1"/>
</dbReference>
<accession>A0A7S4K8R4</accession>
<dbReference type="PANTHER" id="PTHR43603">
    <property type="entry name" value="COBW DOMAIN-CONTAINING PROTEIN DDB_G0274527"/>
    <property type="match status" value="1"/>
</dbReference>
<keyword evidence="4" id="KW-0143">Chaperone</keyword>
<dbReference type="GO" id="GO:0009507">
    <property type="term" value="C:chloroplast"/>
    <property type="evidence" value="ECO:0007669"/>
    <property type="project" value="UniProtKB-SubCell"/>
</dbReference>
<gene>
    <name evidence="9" type="ORF">GTHE00462_LOCUS10389</name>
</gene>
<comment type="similarity">
    <text evidence="5">Belongs to the SIMIBI class G3E GTPase family. ZNG1 subfamily.</text>
</comment>
<comment type="catalytic activity">
    <reaction evidence="6">
        <text>GTP + H2O = GDP + phosphate + H(+)</text>
        <dbReference type="Rhea" id="RHEA:19669"/>
        <dbReference type="ChEBI" id="CHEBI:15377"/>
        <dbReference type="ChEBI" id="CHEBI:15378"/>
        <dbReference type="ChEBI" id="CHEBI:37565"/>
        <dbReference type="ChEBI" id="CHEBI:43474"/>
        <dbReference type="ChEBI" id="CHEBI:58189"/>
    </reaction>
    <physiologicalReaction direction="left-to-right" evidence="6">
        <dbReference type="Rhea" id="RHEA:19670"/>
    </physiologicalReaction>
</comment>
<protein>
    <recommendedName>
        <fullName evidence="8">CobW C-terminal domain-containing protein</fullName>
    </recommendedName>
</protein>
<evidence type="ECO:0000256" key="6">
    <source>
        <dbReference type="ARBA" id="ARBA00049117"/>
    </source>
</evidence>
<evidence type="ECO:0000256" key="2">
    <source>
        <dbReference type="ARBA" id="ARBA00022741"/>
    </source>
</evidence>
<evidence type="ECO:0000256" key="3">
    <source>
        <dbReference type="ARBA" id="ARBA00022801"/>
    </source>
</evidence>
<sequence>MDTIVTVCDGSSLLRELRNPADVKGQAEALGRMTVAQLMAQQIEFADVIVLNKIDLLDAPSLALAHALLKELNPAAEVCPSKRSVVDLNKILNTGKYERRSSTASLLSRHQDLPPASGVCTRPGCDNHEHGHEHEHGGIAGHKSEAERMGITSFVFRHRRPFHPQRLFLLAQSFESRVGKSVLRSKGFVWIATRPDLMGQWSQAASNVEVRAGEPWWAMVDKKEWPQGMEQEVFSTGLWDDKYGDRQQEIVIIGIDMDDELVRSQFAECILTDAEMAEECPGVVWPTLKDPWPTWETEEE</sequence>
<evidence type="ECO:0000313" key="9">
    <source>
        <dbReference type="EMBL" id="CAE2287338.1"/>
    </source>
</evidence>
<dbReference type="InterPro" id="IPR027417">
    <property type="entry name" value="P-loop_NTPase"/>
</dbReference>
<dbReference type="GO" id="GO:0000166">
    <property type="term" value="F:nucleotide binding"/>
    <property type="evidence" value="ECO:0007669"/>
    <property type="project" value="UniProtKB-KW"/>
</dbReference>
<feature type="region of interest" description="Disordered" evidence="7">
    <location>
        <begin position="102"/>
        <end position="143"/>
    </location>
</feature>
<dbReference type="InterPro" id="IPR036627">
    <property type="entry name" value="CobW-likC_sf"/>
</dbReference>
<organism evidence="9">
    <name type="scientific">Guillardia theta</name>
    <name type="common">Cryptophyte</name>
    <name type="synonym">Cryptomonas phi</name>
    <dbReference type="NCBI Taxonomy" id="55529"/>
    <lineage>
        <taxon>Eukaryota</taxon>
        <taxon>Cryptophyceae</taxon>
        <taxon>Pyrenomonadales</taxon>
        <taxon>Geminigeraceae</taxon>
        <taxon>Guillardia</taxon>
    </lineage>
</organism>
<evidence type="ECO:0000256" key="4">
    <source>
        <dbReference type="ARBA" id="ARBA00023186"/>
    </source>
</evidence>
<evidence type="ECO:0000256" key="1">
    <source>
        <dbReference type="ARBA" id="ARBA00004229"/>
    </source>
</evidence>
<evidence type="ECO:0000259" key="8">
    <source>
        <dbReference type="SMART" id="SM00833"/>
    </source>
</evidence>
<comment type="subcellular location">
    <subcellularLocation>
        <location evidence="1">Plastid</location>
        <location evidence="1">Chloroplast</location>
    </subcellularLocation>
</comment>
<evidence type="ECO:0000256" key="5">
    <source>
        <dbReference type="ARBA" id="ARBA00034320"/>
    </source>
</evidence>
<keyword evidence="3" id="KW-0378">Hydrolase</keyword>
<dbReference type="GO" id="GO:0016787">
    <property type="term" value="F:hydrolase activity"/>
    <property type="evidence" value="ECO:0007669"/>
    <property type="project" value="UniProtKB-KW"/>
</dbReference>
<dbReference type="Pfam" id="PF02492">
    <property type="entry name" value="cobW"/>
    <property type="match status" value="1"/>
</dbReference>
<name>A0A7S4K8R4_GUITH</name>
<proteinExistence type="inferred from homology"/>
<keyword evidence="2" id="KW-0547">Nucleotide-binding</keyword>
<dbReference type="SMART" id="SM00833">
    <property type="entry name" value="CobW_C"/>
    <property type="match status" value="1"/>
</dbReference>
<dbReference type="Gene3D" id="3.40.50.300">
    <property type="entry name" value="P-loop containing nucleotide triphosphate hydrolases"/>
    <property type="match status" value="1"/>
</dbReference>
<dbReference type="InterPro" id="IPR051927">
    <property type="entry name" value="Zn_Chap_cDPG_Synth"/>
</dbReference>
<dbReference type="Pfam" id="PF07683">
    <property type="entry name" value="CobW_C"/>
    <property type="match status" value="1"/>
</dbReference>
<dbReference type="AlphaFoldDB" id="A0A7S4K8R4"/>
<dbReference type="PANTHER" id="PTHR43603:SF1">
    <property type="entry name" value="ZINC-REGULATED GTPASE METALLOPROTEIN ACTIVATOR 1"/>
    <property type="match status" value="1"/>
</dbReference>
<feature type="domain" description="CobW C-terminal" evidence="8">
    <location>
        <begin position="151"/>
        <end position="270"/>
    </location>
</feature>
<dbReference type="EMBL" id="HBKN01013320">
    <property type="protein sequence ID" value="CAE2287338.1"/>
    <property type="molecule type" value="Transcribed_RNA"/>
</dbReference>
<dbReference type="InterPro" id="IPR011629">
    <property type="entry name" value="CobW-like_C"/>
</dbReference>
<dbReference type="InterPro" id="IPR003495">
    <property type="entry name" value="CobW/HypB/UreG_nucleotide-bd"/>
</dbReference>
<dbReference type="SUPFAM" id="SSF52540">
    <property type="entry name" value="P-loop containing nucleoside triphosphate hydrolases"/>
    <property type="match status" value="1"/>
</dbReference>
<reference evidence="9" key="1">
    <citation type="submission" date="2021-01" db="EMBL/GenBank/DDBJ databases">
        <authorList>
            <person name="Corre E."/>
            <person name="Pelletier E."/>
            <person name="Niang G."/>
            <person name="Scheremetjew M."/>
            <person name="Finn R."/>
            <person name="Kale V."/>
            <person name="Holt S."/>
            <person name="Cochrane G."/>
            <person name="Meng A."/>
            <person name="Brown T."/>
            <person name="Cohen L."/>
        </authorList>
    </citation>
    <scope>NUCLEOTIDE SEQUENCE</scope>
    <source>
        <strain evidence="9">CCMP 2712</strain>
    </source>
</reference>
<feature type="compositionally biased region" description="Basic and acidic residues" evidence="7">
    <location>
        <begin position="125"/>
        <end position="143"/>
    </location>
</feature>
<dbReference type="SUPFAM" id="SSF90002">
    <property type="entry name" value="Hypothetical protein YjiA, C-terminal domain"/>
    <property type="match status" value="1"/>
</dbReference>
<evidence type="ECO:0000256" key="7">
    <source>
        <dbReference type="SAM" id="MobiDB-lite"/>
    </source>
</evidence>